<dbReference type="EMBL" id="CP128355">
    <property type="protein sequence ID" value="XAF71076.1"/>
    <property type="molecule type" value="Genomic_DNA"/>
</dbReference>
<organism evidence="1 2">
    <name type="scientific">Staphylococcus hsinchuensis</name>
    <dbReference type="NCBI Taxonomy" id="3051183"/>
    <lineage>
        <taxon>Bacteria</taxon>
        <taxon>Bacillati</taxon>
        <taxon>Bacillota</taxon>
        <taxon>Bacilli</taxon>
        <taxon>Bacillales</taxon>
        <taxon>Staphylococcaceae</taxon>
        <taxon>Staphylococcus</taxon>
    </lineage>
</organism>
<evidence type="ECO:0000313" key="1">
    <source>
        <dbReference type="EMBL" id="XAF71076.1"/>
    </source>
</evidence>
<name>A0ABZ3EE65_9STAP</name>
<sequence>MYTSSEGTKGYDESAKRLSNVEGYQAVANMNKSVRKYLFADNGKVYYYIFKPDDTITLSSGFSYKDFSDKDPNLKPNVVFKETHNKTLKKEWKNKLKQYKDVK</sequence>
<dbReference type="Proteomes" id="UP001436297">
    <property type="component" value="Chromosome"/>
</dbReference>
<dbReference type="RefSeq" id="WP_251521814.1">
    <property type="nucleotide sequence ID" value="NZ_CP128355.1"/>
</dbReference>
<proteinExistence type="predicted"/>
<evidence type="ECO:0008006" key="3">
    <source>
        <dbReference type="Google" id="ProtNLM"/>
    </source>
</evidence>
<evidence type="ECO:0000313" key="2">
    <source>
        <dbReference type="Proteomes" id="UP001436297"/>
    </source>
</evidence>
<keyword evidence="2" id="KW-1185">Reference proteome</keyword>
<accession>A0ABZ3EE65</accession>
<protein>
    <recommendedName>
        <fullName evidence="3">DUF3139 domain-containing protein</fullName>
    </recommendedName>
</protein>
<reference evidence="1 2" key="1">
    <citation type="journal article" date="2024" name="Pathogens">
        <title>Staphylococcus hsinchuensis sp. nov., Isolated from Soymilk.</title>
        <authorList>
            <person name="Wang Y.T."/>
            <person name="Lin Y.C."/>
            <person name="Hsieh Y.H."/>
            <person name="Lin Y.T."/>
            <person name="Hamada M."/>
            <person name="Chen C.C."/>
            <person name="Liou J.S."/>
            <person name="Lee A.Y."/>
            <person name="Zhang W.L."/>
            <person name="Chen Y.T."/>
            <person name="Huang C.H."/>
        </authorList>
    </citation>
    <scope>NUCLEOTIDE SEQUENCE [LARGE SCALE GENOMIC DNA]</scope>
    <source>
        <strain evidence="1 2">H164</strain>
    </source>
</reference>
<gene>
    <name evidence="1" type="ORF">QQM35_02850</name>
</gene>